<keyword evidence="10" id="KW-1185">Reference proteome</keyword>
<reference evidence="7" key="2">
    <citation type="submission" date="2023-04" db="EMBL/GenBank/DDBJ databases">
        <authorList>
            <person name="Bruccoleri R.E."/>
            <person name="Oakeley E.J."/>
            <person name="Faust A.-M."/>
            <person name="Dessus-Babus S."/>
            <person name="Altorfer M."/>
            <person name="Burckhardt D."/>
            <person name="Oertli M."/>
            <person name="Naumann U."/>
            <person name="Petersen F."/>
            <person name="Wong J."/>
        </authorList>
    </citation>
    <scope>NUCLEOTIDE SEQUENCE</scope>
    <source>
        <strain evidence="7">GSM-AAB239-AS_SAM_17_03QT</strain>
        <tissue evidence="7">Leaf</tissue>
    </source>
</reference>
<dbReference type="EMBL" id="JANAVB010027373">
    <property type="protein sequence ID" value="KAJ6818332.1"/>
    <property type="molecule type" value="Genomic_DNA"/>
</dbReference>
<dbReference type="AlphaFoldDB" id="A0AAX6FPP8"/>
<dbReference type="SMART" id="SM00774">
    <property type="entry name" value="WRKY"/>
    <property type="match status" value="1"/>
</dbReference>
<gene>
    <name evidence="8" type="ORF">M6B38_372935</name>
    <name evidence="9" type="ORF">M6B38_372940</name>
    <name evidence="7" type="ORF">M6B38_408650</name>
</gene>
<protein>
    <recommendedName>
        <fullName evidence="6">WRKY domain-containing protein</fullName>
    </recommendedName>
</protein>
<reference evidence="7" key="1">
    <citation type="journal article" date="2023" name="GigaByte">
        <title>Genome assembly of the bearded iris, Iris pallida Lam.</title>
        <authorList>
            <person name="Bruccoleri R.E."/>
            <person name="Oakeley E.J."/>
            <person name="Faust A.M.E."/>
            <person name="Altorfer M."/>
            <person name="Dessus-Babus S."/>
            <person name="Burckhardt D."/>
            <person name="Oertli M."/>
            <person name="Naumann U."/>
            <person name="Petersen F."/>
            <person name="Wong J."/>
        </authorList>
    </citation>
    <scope>NUCLEOTIDE SEQUENCE</scope>
    <source>
        <strain evidence="7">GSM-AAB239-AS_SAM_17_03QT</strain>
    </source>
</reference>
<dbReference type="GO" id="GO:0043565">
    <property type="term" value="F:sequence-specific DNA binding"/>
    <property type="evidence" value="ECO:0007669"/>
    <property type="project" value="InterPro"/>
</dbReference>
<dbReference type="Proteomes" id="UP001140949">
    <property type="component" value="Unassembled WGS sequence"/>
</dbReference>
<keyword evidence="2" id="KW-0805">Transcription regulation</keyword>
<dbReference type="SUPFAM" id="SSF118290">
    <property type="entry name" value="WRKY DNA-binding domain"/>
    <property type="match status" value="1"/>
</dbReference>
<dbReference type="PROSITE" id="PS50811">
    <property type="entry name" value="WRKY"/>
    <property type="match status" value="1"/>
</dbReference>
<evidence type="ECO:0000256" key="1">
    <source>
        <dbReference type="ARBA" id="ARBA00004123"/>
    </source>
</evidence>
<comment type="subcellular location">
    <subcellularLocation>
        <location evidence="1">Nucleus</location>
    </subcellularLocation>
</comment>
<keyword evidence="5" id="KW-0539">Nucleus</keyword>
<dbReference type="GO" id="GO:0005634">
    <property type="term" value="C:nucleus"/>
    <property type="evidence" value="ECO:0007669"/>
    <property type="project" value="UniProtKB-SubCell"/>
</dbReference>
<proteinExistence type="predicted"/>
<feature type="domain" description="WRKY" evidence="6">
    <location>
        <begin position="103"/>
        <end position="162"/>
    </location>
</feature>
<dbReference type="PANTHER" id="PTHR31282">
    <property type="entry name" value="WRKY TRANSCRIPTION FACTOR 21-RELATED"/>
    <property type="match status" value="1"/>
</dbReference>
<name>A0AAX6FPP8_IRIPA</name>
<accession>A0AAX6FPP8</accession>
<evidence type="ECO:0000313" key="10">
    <source>
        <dbReference type="Proteomes" id="UP001140949"/>
    </source>
</evidence>
<evidence type="ECO:0000313" key="8">
    <source>
        <dbReference type="EMBL" id="KAJ6826327.1"/>
    </source>
</evidence>
<keyword evidence="4" id="KW-0804">Transcription</keyword>
<dbReference type="InterPro" id="IPR003657">
    <property type="entry name" value="WRKY_dom"/>
</dbReference>
<evidence type="ECO:0000259" key="6">
    <source>
        <dbReference type="PROSITE" id="PS50811"/>
    </source>
</evidence>
<evidence type="ECO:0000256" key="3">
    <source>
        <dbReference type="ARBA" id="ARBA00023125"/>
    </source>
</evidence>
<comment type="caution">
    <text evidence="7">The sequence shown here is derived from an EMBL/GenBank/DDBJ whole genome shotgun (WGS) entry which is preliminary data.</text>
</comment>
<evidence type="ECO:0000313" key="7">
    <source>
        <dbReference type="EMBL" id="KAJ6818332.1"/>
    </source>
</evidence>
<sequence length="176" mass="19438">MVSDDVSSVSRADAIRQLTGARLAALQLWSLLQHATWADGSSAAAEEICRRVLRSIEEAISFLASEDPNPRGPRAQHRINRGRIQERSHSIVTNMPHGDGDGDSEEWRMSGREVILNSIYARYYYKCNSRACPATKRVQQVDSGSPPNFLVTYISEHTCDNSTLPASSVDSAITCE</sequence>
<evidence type="ECO:0000256" key="5">
    <source>
        <dbReference type="ARBA" id="ARBA00023242"/>
    </source>
</evidence>
<dbReference type="InterPro" id="IPR036576">
    <property type="entry name" value="WRKY_dom_sf"/>
</dbReference>
<evidence type="ECO:0000313" key="9">
    <source>
        <dbReference type="EMBL" id="KAJ6826328.1"/>
    </source>
</evidence>
<dbReference type="Pfam" id="PF03106">
    <property type="entry name" value="WRKY"/>
    <property type="match status" value="1"/>
</dbReference>
<dbReference type="EMBL" id="JANAVB010020999">
    <property type="protein sequence ID" value="KAJ6826328.1"/>
    <property type="molecule type" value="Genomic_DNA"/>
</dbReference>
<dbReference type="EMBL" id="JANAVB010020999">
    <property type="protein sequence ID" value="KAJ6826327.1"/>
    <property type="molecule type" value="Genomic_DNA"/>
</dbReference>
<keyword evidence="3" id="KW-0238">DNA-binding</keyword>
<dbReference type="Gene3D" id="2.20.25.80">
    <property type="entry name" value="WRKY domain"/>
    <property type="match status" value="1"/>
</dbReference>
<evidence type="ECO:0000256" key="4">
    <source>
        <dbReference type="ARBA" id="ARBA00023163"/>
    </source>
</evidence>
<dbReference type="GO" id="GO:0003700">
    <property type="term" value="F:DNA-binding transcription factor activity"/>
    <property type="evidence" value="ECO:0007669"/>
    <property type="project" value="InterPro"/>
</dbReference>
<evidence type="ECO:0000256" key="2">
    <source>
        <dbReference type="ARBA" id="ARBA00023015"/>
    </source>
</evidence>
<organism evidence="7 10">
    <name type="scientific">Iris pallida</name>
    <name type="common">Sweet iris</name>
    <dbReference type="NCBI Taxonomy" id="29817"/>
    <lineage>
        <taxon>Eukaryota</taxon>
        <taxon>Viridiplantae</taxon>
        <taxon>Streptophyta</taxon>
        <taxon>Embryophyta</taxon>
        <taxon>Tracheophyta</taxon>
        <taxon>Spermatophyta</taxon>
        <taxon>Magnoliopsida</taxon>
        <taxon>Liliopsida</taxon>
        <taxon>Asparagales</taxon>
        <taxon>Iridaceae</taxon>
        <taxon>Iridoideae</taxon>
        <taxon>Irideae</taxon>
        <taxon>Iris</taxon>
    </lineage>
</organism>
<dbReference type="InterPro" id="IPR044810">
    <property type="entry name" value="WRKY_plant"/>
</dbReference>